<accession>A0A6A0A965</accession>
<protein>
    <submittedName>
        <fullName evidence="2">Uncharacterized protein</fullName>
    </submittedName>
</protein>
<gene>
    <name evidence="2" type="ORF">HaLaN_27541</name>
</gene>
<name>A0A6A0A965_HAELA</name>
<organism evidence="2 3">
    <name type="scientific">Haematococcus lacustris</name>
    <name type="common">Green alga</name>
    <name type="synonym">Haematococcus pluvialis</name>
    <dbReference type="NCBI Taxonomy" id="44745"/>
    <lineage>
        <taxon>Eukaryota</taxon>
        <taxon>Viridiplantae</taxon>
        <taxon>Chlorophyta</taxon>
        <taxon>core chlorophytes</taxon>
        <taxon>Chlorophyceae</taxon>
        <taxon>CS clade</taxon>
        <taxon>Chlamydomonadales</taxon>
        <taxon>Haematococcaceae</taxon>
        <taxon>Haematococcus</taxon>
    </lineage>
</organism>
<reference evidence="2 3" key="1">
    <citation type="submission" date="2020-02" db="EMBL/GenBank/DDBJ databases">
        <title>Draft genome sequence of Haematococcus lacustris strain NIES-144.</title>
        <authorList>
            <person name="Morimoto D."/>
            <person name="Nakagawa S."/>
            <person name="Yoshida T."/>
            <person name="Sawayama S."/>
        </authorList>
    </citation>
    <scope>NUCLEOTIDE SEQUENCE [LARGE SCALE GENOMIC DNA]</scope>
    <source>
        <strain evidence="2 3">NIES-144</strain>
    </source>
</reference>
<evidence type="ECO:0000313" key="2">
    <source>
        <dbReference type="EMBL" id="GFH28963.1"/>
    </source>
</evidence>
<keyword evidence="3" id="KW-1185">Reference proteome</keyword>
<dbReference type="AlphaFoldDB" id="A0A6A0A965"/>
<evidence type="ECO:0000313" key="3">
    <source>
        <dbReference type="Proteomes" id="UP000485058"/>
    </source>
</evidence>
<comment type="caution">
    <text evidence="2">The sequence shown here is derived from an EMBL/GenBank/DDBJ whole genome shotgun (WGS) entry which is preliminary data.</text>
</comment>
<feature type="region of interest" description="Disordered" evidence="1">
    <location>
        <begin position="206"/>
        <end position="248"/>
    </location>
</feature>
<evidence type="ECO:0000256" key="1">
    <source>
        <dbReference type="SAM" id="MobiDB-lite"/>
    </source>
</evidence>
<dbReference type="Proteomes" id="UP000485058">
    <property type="component" value="Unassembled WGS sequence"/>
</dbReference>
<proteinExistence type="predicted"/>
<dbReference type="EMBL" id="BLLF01004121">
    <property type="protein sequence ID" value="GFH28963.1"/>
    <property type="molecule type" value="Genomic_DNA"/>
</dbReference>
<sequence length="248" mass="25938">MGVMTIWSPEASLQLQDCSASTIQPRQACVHCSAGRLEAKACRFTAITGAAQSQVAAVLVSGGAAIMQSCKLRADAAVCVVVTGVNGPAVFEASQCDLAFLEQAGEALEDCGVETLGQACLVEGERSTAQLLRCNLGPHTRRGKWRLGGSIELFALLTRTMREALQRHDTFITTDEVLDDALCWQAGPAASGAATAVSDEGSKASCEQGATALAPEPVPIKPQDDTEQGGNGAGSRTHRYFNNTNRIG</sequence>